<dbReference type="Pfam" id="PF10220">
    <property type="entry name" value="Smg8_Smg9"/>
    <property type="match status" value="1"/>
</dbReference>
<feature type="compositionally biased region" description="Polar residues" evidence="5">
    <location>
        <begin position="610"/>
        <end position="630"/>
    </location>
</feature>
<dbReference type="PANTHER" id="PTHR13091:SF0">
    <property type="entry name" value="NONSENSE-MEDIATED MRNA DECAY FACTOR SMG8"/>
    <property type="match status" value="1"/>
</dbReference>
<dbReference type="EMBL" id="JAIWYP010000005">
    <property type="protein sequence ID" value="KAH3818629.1"/>
    <property type="molecule type" value="Genomic_DNA"/>
</dbReference>
<accession>A0A9D4JQ26</accession>
<evidence type="ECO:0000256" key="1">
    <source>
        <dbReference type="ARBA" id="ARBA00006443"/>
    </source>
</evidence>
<evidence type="ECO:0000256" key="5">
    <source>
        <dbReference type="SAM" id="MobiDB-lite"/>
    </source>
</evidence>
<dbReference type="PANTHER" id="PTHR13091">
    <property type="entry name" value="AMPLIFIED IN BREAST CANCER 2-RELATED"/>
    <property type="match status" value="1"/>
</dbReference>
<comment type="function">
    <text evidence="4">Involved in nonsense-mediated decay (NMD) of mRNAs containing premature stop codons.</text>
</comment>
<keyword evidence="7" id="KW-1185">Reference proteome</keyword>
<dbReference type="InterPro" id="IPR019354">
    <property type="entry name" value="SMG8-like"/>
</dbReference>
<keyword evidence="2 4" id="KW-0866">Nonsense-mediated mRNA decay</keyword>
<name>A0A9D4JQ26_DREPO</name>
<evidence type="ECO:0000313" key="6">
    <source>
        <dbReference type="EMBL" id="KAH3818629.1"/>
    </source>
</evidence>
<comment type="similarity">
    <text evidence="1 4">Belongs to the SMG8 family.</text>
</comment>
<dbReference type="Proteomes" id="UP000828390">
    <property type="component" value="Unassembled WGS sequence"/>
</dbReference>
<reference evidence="6" key="2">
    <citation type="submission" date="2020-11" db="EMBL/GenBank/DDBJ databases">
        <authorList>
            <person name="McCartney M.A."/>
            <person name="Auch B."/>
            <person name="Kono T."/>
            <person name="Mallez S."/>
            <person name="Becker A."/>
            <person name="Gohl D.M."/>
            <person name="Silverstein K.A.T."/>
            <person name="Koren S."/>
            <person name="Bechman K.B."/>
            <person name="Herman A."/>
            <person name="Abrahante J.E."/>
            <person name="Garbe J."/>
        </authorList>
    </citation>
    <scope>NUCLEOTIDE SEQUENCE</scope>
    <source>
        <strain evidence="6">Duluth1</strain>
        <tissue evidence="6">Whole animal</tissue>
    </source>
</reference>
<feature type="region of interest" description="Disordered" evidence="5">
    <location>
        <begin position="709"/>
        <end position="737"/>
    </location>
</feature>
<organism evidence="6 7">
    <name type="scientific">Dreissena polymorpha</name>
    <name type="common">Zebra mussel</name>
    <name type="synonym">Mytilus polymorpha</name>
    <dbReference type="NCBI Taxonomy" id="45954"/>
    <lineage>
        <taxon>Eukaryota</taxon>
        <taxon>Metazoa</taxon>
        <taxon>Spiralia</taxon>
        <taxon>Lophotrochozoa</taxon>
        <taxon>Mollusca</taxon>
        <taxon>Bivalvia</taxon>
        <taxon>Autobranchia</taxon>
        <taxon>Heteroconchia</taxon>
        <taxon>Euheterodonta</taxon>
        <taxon>Imparidentia</taxon>
        <taxon>Neoheterodontei</taxon>
        <taxon>Myida</taxon>
        <taxon>Dreissenoidea</taxon>
        <taxon>Dreissenidae</taxon>
        <taxon>Dreissena</taxon>
    </lineage>
</organism>
<gene>
    <name evidence="6" type="ORF">DPMN_120351</name>
</gene>
<evidence type="ECO:0000313" key="7">
    <source>
        <dbReference type="Proteomes" id="UP000828390"/>
    </source>
</evidence>
<comment type="caution">
    <text evidence="6">The sequence shown here is derived from an EMBL/GenBank/DDBJ whole genome shotgun (WGS) entry which is preliminary data.</text>
</comment>
<dbReference type="GO" id="GO:0000184">
    <property type="term" value="P:nuclear-transcribed mRNA catabolic process, nonsense-mediated decay"/>
    <property type="evidence" value="ECO:0007669"/>
    <property type="project" value="UniProtKB-UniRule"/>
</dbReference>
<protein>
    <recommendedName>
        <fullName evidence="3 4">Nonsense-mediated mRNA decay factor SMG8</fullName>
    </recommendedName>
</protein>
<feature type="region of interest" description="Disordered" evidence="5">
    <location>
        <begin position="610"/>
        <end position="637"/>
    </location>
</feature>
<proteinExistence type="inferred from homology"/>
<evidence type="ECO:0000256" key="4">
    <source>
        <dbReference type="RuleBase" id="RU367133"/>
    </source>
</evidence>
<evidence type="ECO:0000256" key="3">
    <source>
        <dbReference type="ARBA" id="ARBA00029509"/>
    </source>
</evidence>
<dbReference type="OrthoDB" id="63589at2759"/>
<evidence type="ECO:0000256" key="2">
    <source>
        <dbReference type="ARBA" id="ARBA00023161"/>
    </source>
</evidence>
<sequence>MSYFPSTGAVAVPFPIPETLIPEHWKSNKVCVVSIIGKSSHSGFTSKASKFNNVLDAEAFQGVSKELKTLVNKGEIECYYDGDNNVVYLHHTSLHDTYRLSAVCEQMKNASEKELQGLWQQEECHYAKCMLFLFQVSHLIVISHPGSSFDTTYVRLFRILDSIRVKTQKCVQDQIASLGVSPDWKYNARPCSPRVLFLFEMSTLEFDSEEAVDNSAYRSKPQKISTVKRLQHCMEDQIYKILRKSRVITNISNNSLFAVPANQEFVFLHVCENEAADPVKFFLSQLRENITHTVGPKKGPSEGQVRFKEFLWQHIEMALTKGFDDNVGRHQVAAHFELAKSETWFNLAGRLYAMFFGDKVDAKLQPHWNTLKSLLETDRRFSENRCNKVLPLAESAYQENLPTHYVTAYHLSKLAHAKKVFTQLARGPACDKYLNQLEESCDTFWKNGRQLCEETSLTGNHCVNPLHRTDDDIIAPSLSHLPMMPHSSQLKMVAACNCGRRIEDKEDPFTHKVANFDFYEKLKETCCGTLESYAFPVFKPSTLDIKAATLAFTSPQTKVRAPIRSGDLEAIKTDLTAATQGMATLSLALSLSQPGSSDLFVANNHSNCSPLPDQDSVSNPPDHTDVQSPASPECLSPARQHSTTEYLPGMIHTDSPAGLLPKFPSWSLVCLGKSSIYNHNQGLEMPGFLPGSNFLLPWDVTVQAERDKWPTVGESSSKRDKWPSVGETAVKKGKQKKSSRGKELVEVSLRVYLGEEYECPRGHRFCCSGPEKVIKVSSTSSVKDNANKLVNLDMPLYCPCLHCRSSKGYMAQMMRIYIVTPDGPLQVSVNPLVQPAPHPCPTFHPGVGEEIDLTPASVWVLRLPSVYMGDEGPYTIPSDAAQLPACRLLKGTFNFKEMTSE</sequence>
<dbReference type="AlphaFoldDB" id="A0A9D4JQ26"/>
<reference evidence="6" key="1">
    <citation type="journal article" date="2019" name="bioRxiv">
        <title>The Genome of the Zebra Mussel, Dreissena polymorpha: A Resource for Invasive Species Research.</title>
        <authorList>
            <person name="McCartney M.A."/>
            <person name="Auch B."/>
            <person name="Kono T."/>
            <person name="Mallez S."/>
            <person name="Zhang Y."/>
            <person name="Obille A."/>
            <person name="Becker A."/>
            <person name="Abrahante J.E."/>
            <person name="Garbe J."/>
            <person name="Badalamenti J.P."/>
            <person name="Herman A."/>
            <person name="Mangelson H."/>
            <person name="Liachko I."/>
            <person name="Sullivan S."/>
            <person name="Sone E.D."/>
            <person name="Koren S."/>
            <person name="Silverstein K.A.T."/>
            <person name="Beckman K.B."/>
            <person name="Gohl D.M."/>
        </authorList>
    </citation>
    <scope>NUCLEOTIDE SEQUENCE</scope>
    <source>
        <strain evidence="6">Duluth1</strain>
        <tissue evidence="6">Whole animal</tissue>
    </source>
</reference>